<organism evidence="1 2">
    <name type="scientific">Holothuria leucospilota</name>
    <name type="common">Black long sea cucumber</name>
    <name type="synonym">Mertensiothuria leucospilota</name>
    <dbReference type="NCBI Taxonomy" id="206669"/>
    <lineage>
        <taxon>Eukaryota</taxon>
        <taxon>Metazoa</taxon>
        <taxon>Echinodermata</taxon>
        <taxon>Eleutherozoa</taxon>
        <taxon>Echinozoa</taxon>
        <taxon>Holothuroidea</taxon>
        <taxon>Aspidochirotacea</taxon>
        <taxon>Aspidochirotida</taxon>
        <taxon>Holothuriidae</taxon>
        <taxon>Holothuria</taxon>
    </lineage>
</organism>
<name>A0A9Q0YFQ1_HOLLE</name>
<dbReference type="InterPro" id="IPR050951">
    <property type="entry name" value="Retrovirus_Pol_polyprotein"/>
</dbReference>
<gene>
    <name evidence="1" type="ORF">HOLleu_40168</name>
</gene>
<accession>A0A9Q0YFQ1</accession>
<dbReference type="OrthoDB" id="10067067at2759"/>
<dbReference type="Proteomes" id="UP001152320">
    <property type="component" value="Chromosome 22"/>
</dbReference>
<dbReference type="EMBL" id="JAIZAY010000022">
    <property type="protein sequence ID" value="KAJ8020550.1"/>
    <property type="molecule type" value="Genomic_DNA"/>
</dbReference>
<reference evidence="1" key="1">
    <citation type="submission" date="2021-10" db="EMBL/GenBank/DDBJ databases">
        <title>Tropical sea cucumber genome reveals ecological adaptation and Cuvierian tubules defense mechanism.</title>
        <authorList>
            <person name="Chen T."/>
        </authorList>
    </citation>
    <scope>NUCLEOTIDE SEQUENCE</scope>
    <source>
        <strain evidence="1">Nanhai2018</strain>
        <tissue evidence="1">Muscle</tissue>
    </source>
</reference>
<dbReference type="PANTHER" id="PTHR37984:SF7">
    <property type="entry name" value="INTEGRASE CATALYTIC DOMAIN-CONTAINING PROTEIN"/>
    <property type="match status" value="1"/>
</dbReference>
<sequence length="89" mass="10237">MKKPFSQAPARLQRLMRRLQKYQVEIVYKPGKEMHIADALSRTYLPVSGKGTLEDEIELHVHMLLSNLPISVSKLEEIKFETGKDAVMQ</sequence>
<dbReference type="AlphaFoldDB" id="A0A9Q0YFQ1"/>
<evidence type="ECO:0000313" key="2">
    <source>
        <dbReference type="Proteomes" id="UP001152320"/>
    </source>
</evidence>
<evidence type="ECO:0000313" key="1">
    <source>
        <dbReference type="EMBL" id="KAJ8020550.1"/>
    </source>
</evidence>
<proteinExistence type="predicted"/>
<dbReference type="PANTHER" id="PTHR37984">
    <property type="entry name" value="PROTEIN CBG26694"/>
    <property type="match status" value="1"/>
</dbReference>
<comment type="caution">
    <text evidence="1">The sequence shown here is derived from an EMBL/GenBank/DDBJ whole genome shotgun (WGS) entry which is preliminary data.</text>
</comment>
<keyword evidence="2" id="KW-1185">Reference proteome</keyword>
<protein>
    <submittedName>
        <fullName evidence="1">Uncharacterized protein</fullName>
    </submittedName>
</protein>